<gene>
    <name evidence="1" type="ORF">HGMM_F06F04C12</name>
</gene>
<dbReference type="Gene3D" id="1.20.1050.90">
    <property type="entry name" value="RecF/RecN/SMC, N-terminal domain"/>
    <property type="match status" value="1"/>
</dbReference>
<dbReference type="EMBL" id="AP011655">
    <property type="protein sequence ID" value="BAL53331.1"/>
    <property type="molecule type" value="Genomic_DNA"/>
</dbReference>
<name>H5SAZ5_9BACT</name>
<dbReference type="InterPro" id="IPR042174">
    <property type="entry name" value="RecF_2"/>
</dbReference>
<protein>
    <submittedName>
        <fullName evidence="1">DNA replication and repair protein RecF</fullName>
    </submittedName>
</protein>
<dbReference type="AlphaFoldDB" id="H5SAZ5"/>
<dbReference type="InterPro" id="IPR027417">
    <property type="entry name" value="P-loop_NTPase"/>
</dbReference>
<evidence type="ECO:0000313" key="1">
    <source>
        <dbReference type="EMBL" id="BAL53331.1"/>
    </source>
</evidence>
<proteinExistence type="predicted"/>
<organism evidence="1">
    <name type="scientific">uncultured Bacteroidota bacterium</name>
    <dbReference type="NCBI Taxonomy" id="152509"/>
    <lineage>
        <taxon>Bacteria</taxon>
        <taxon>Pseudomonadati</taxon>
        <taxon>Bacteroidota</taxon>
        <taxon>environmental samples</taxon>
    </lineage>
</organism>
<accession>H5SAZ5</accession>
<reference evidence="1" key="2">
    <citation type="journal article" date="2012" name="PLoS ONE">
        <title>A Deeply Branching Thermophilic Bacterium with an Ancient Acetyl-CoA Pathway Dominates a Subsurface Ecosystem.</title>
        <authorList>
            <person name="Takami H."/>
            <person name="Noguchi H."/>
            <person name="Takaki Y."/>
            <person name="Uchiyama I."/>
            <person name="Toyoda A."/>
            <person name="Nishi S."/>
            <person name="Chee G.-J."/>
            <person name="Arai W."/>
            <person name="Nunoura T."/>
            <person name="Itoh T."/>
            <person name="Hattori M."/>
            <person name="Takai K."/>
        </authorList>
    </citation>
    <scope>NUCLEOTIDE SEQUENCE</scope>
</reference>
<reference evidence="1" key="1">
    <citation type="journal article" date="2005" name="Environ. Microbiol.">
        <title>Genetic and functional properties of uncultivated thermophilic crenarchaeotes from a subsurface gold mine as revealed by analysis of genome fragments.</title>
        <authorList>
            <person name="Nunoura T."/>
            <person name="Hirayama H."/>
            <person name="Takami H."/>
            <person name="Oida H."/>
            <person name="Nishi S."/>
            <person name="Shimamura S."/>
            <person name="Suzuki Y."/>
            <person name="Inagaki F."/>
            <person name="Takai K."/>
            <person name="Nealson K.H."/>
            <person name="Horikoshi K."/>
        </authorList>
    </citation>
    <scope>NUCLEOTIDE SEQUENCE</scope>
</reference>
<sequence length="115" mass="12967">MTTQWGPQRDVLTFSVRQRPLYTVASQGQQKLALYAIKLTEAAYIHHALDRAPILLLDDVFADLDSTNIGMLESSIIERSRQWQTFVSAPSAASLRRRLDFQHIPLGKSAESLRA</sequence>
<dbReference type="SUPFAM" id="SSF52540">
    <property type="entry name" value="P-loop containing nucleoside triphosphate hydrolases"/>
    <property type="match status" value="1"/>
</dbReference>